<dbReference type="Proteomes" id="UP000694050">
    <property type="component" value="Unassembled WGS sequence"/>
</dbReference>
<protein>
    <submittedName>
        <fullName evidence="1">Uncharacterized protein</fullName>
    </submittedName>
</protein>
<sequence>MEKNHWKRDFDVSAPSPPVTLPMRQIIKVVPHDFKTHLKAILEPFLRAATCAYNEKYAKWAYSHILNPDFRELDCRFRTMEDQLEATTTQIFNRIFADVNGLEELDGNSRDFREKIMMASITAFMRRAEDERRGW</sequence>
<comment type="caution">
    <text evidence="1">The sequence shown here is derived from an EMBL/GenBank/DDBJ whole genome shotgun (WGS) entry which is preliminary data.</text>
</comment>
<dbReference type="EMBL" id="JAELUQ010000015">
    <property type="protein sequence ID" value="KAG7403165.1"/>
    <property type="molecule type" value="Genomic_DNA"/>
</dbReference>
<evidence type="ECO:0000313" key="2">
    <source>
        <dbReference type="Proteomes" id="UP000694050"/>
    </source>
</evidence>
<gene>
    <name evidence="1" type="ORF">Forpe1208_v016657</name>
</gene>
<name>A0A8J5NFA3_FUSOX</name>
<reference evidence="1" key="1">
    <citation type="submission" date="2021-04" db="EMBL/GenBank/DDBJ databases">
        <title>First draft genome resource for Brassicaceae pathogens Fusarium oxysporum f. sp. raphani and Fusarium oxysporum f. sp. rapae.</title>
        <authorList>
            <person name="Asai S."/>
        </authorList>
    </citation>
    <scope>NUCLEOTIDE SEQUENCE</scope>
    <source>
        <strain evidence="1">Tf1208</strain>
    </source>
</reference>
<proteinExistence type="predicted"/>
<organism evidence="1 2">
    <name type="scientific">Fusarium oxysporum f. sp. rapae</name>
    <dbReference type="NCBI Taxonomy" id="485398"/>
    <lineage>
        <taxon>Eukaryota</taxon>
        <taxon>Fungi</taxon>
        <taxon>Dikarya</taxon>
        <taxon>Ascomycota</taxon>
        <taxon>Pezizomycotina</taxon>
        <taxon>Sordariomycetes</taxon>
        <taxon>Hypocreomycetidae</taxon>
        <taxon>Hypocreales</taxon>
        <taxon>Nectriaceae</taxon>
        <taxon>Fusarium</taxon>
        <taxon>Fusarium oxysporum species complex</taxon>
    </lineage>
</organism>
<accession>A0A8J5NFA3</accession>
<evidence type="ECO:0000313" key="1">
    <source>
        <dbReference type="EMBL" id="KAG7403165.1"/>
    </source>
</evidence>
<dbReference type="AlphaFoldDB" id="A0A8J5NFA3"/>